<protein>
    <submittedName>
        <fullName evidence="2">Uncharacterized protein</fullName>
    </submittedName>
</protein>
<reference evidence="2 3" key="1">
    <citation type="journal article" date="2019" name="Sci. Rep.">
        <title>Nanopore sequencing improves the draft genome of the human pathogenic amoeba Naegleria fowleri.</title>
        <authorList>
            <person name="Liechti N."/>
            <person name="Schurch N."/>
            <person name="Bruggmann R."/>
            <person name="Wittwer M."/>
        </authorList>
    </citation>
    <scope>NUCLEOTIDE SEQUENCE [LARGE SCALE GENOMIC DNA]</scope>
    <source>
        <strain evidence="2 3">ATCC 30894</strain>
    </source>
</reference>
<dbReference type="AlphaFoldDB" id="A0A6A5C3S3"/>
<gene>
    <name evidence="2" type="ORF">FDP41_000092</name>
</gene>
<dbReference type="VEuPathDB" id="AmoebaDB:NfTy_079480"/>
<dbReference type="RefSeq" id="XP_044569766.1">
    <property type="nucleotide sequence ID" value="XM_044713132.1"/>
</dbReference>
<evidence type="ECO:0000313" key="3">
    <source>
        <dbReference type="Proteomes" id="UP000444721"/>
    </source>
</evidence>
<feature type="transmembrane region" description="Helical" evidence="1">
    <location>
        <begin position="21"/>
        <end position="48"/>
    </location>
</feature>
<accession>A0A6A5C3S3</accession>
<dbReference type="VEuPathDB" id="AmoebaDB:FDP41_000092"/>
<keyword evidence="1" id="KW-0812">Transmembrane</keyword>
<name>A0A6A5C3S3_NAEFO</name>
<dbReference type="GeneID" id="68107310"/>
<organism evidence="2 3">
    <name type="scientific">Naegleria fowleri</name>
    <name type="common">Brain eating amoeba</name>
    <dbReference type="NCBI Taxonomy" id="5763"/>
    <lineage>
        <taxon>Eukaryota</taxon>
        <taxon>Discoba</taxon>
        <taxon>Heterolobosea</taxon>
        <taxon>Tetramitia</taxon>
        <taxon>Eutetramitia</taxon>
        <taxon>Vahlkampfiidae</taxon>
        <taxon>Naegleria</taxon>
    </lineage>
</organism>
<keyword evidence="1" id="KW-1133">Transmembrane helix</keyword>
<dbReference type="OMA" id="REWHQND"/>
<dbReference type="EMBL" id="VFQX01000001">
    <property type="protein sequence ID" value="KAF0985053.1"/>
    <property type="molecule type" value="Genomic_DNA"/>
</dbReference>
<dbReference type="OrthoDB" id="10485331at2759"/>
<sequence length="144" mass="16349">MSNSSSSYATIAEVQTLSSHVSVLQVVVIINSVLIGLLLLMTFVMAAAHCQQEYNNALSSNGLTQVEDPLWLKCFQIVNAVIQMILCSCFCPSRMKNKLKTIRLFNEEEWREWHQNDLKMQKGLIFEGMDENETSPSMNEEKSK</sequence>
<proteinExistence type="predicted"/>
<keyword evidence="1" id="KW-0472">Membrane</keyword>
<evidence type="ECO:0000313" key="2">
    <source>
        <dbReference type="EMBL" id="KAF0985053.1"/>
    </source>
</evidence>
<dbReference type="Proteomes" id="UP000444721">
    <property type="component" value="Unassembled WGS sequence"/>
</dbReference>
<dbReference type="VEuPathDB" id="AmoebaDB:NF0010940"/>
<evidence type="ECO:0000256" key="1">
    <source>
        <dbReference type="SAM" id="Phobius"/>
    </source>
</evidence>
<comment type="caution">
    <text evidence="2">The sequence shown here is derived from an EMBL/GenBank/DDBJ whole genome shotgun (WGS) entry which is preliminary data.</text>
</comment>
<keyword evidence="3" id="KW-1185">Reference proteome</keyword>